<feature type="domain" description="Microcystin LR degradation protein MlrC N-terminal" evidence="2">
    <location>
        <begin position="2"/>
        <end position="289"/>
    </location>
</feature>
<name>A0A6M8UR71_9GAMM</name>
<dbReference type="AlphaFoldDB" id="A0A6M8UR71"/>
<sequence>MKIAIGALLYEGNSFSLGESGIDQFENNYFYQGDEIIEKLSGGDVELSGALAVLKEAACEIQPLFATHGGCGGSIREEAFQTLKSNLLAGLAGEKVDGVYLALHGAMLCKNIAHPEVEILQEVRKRVGPNVPVVISLDLHAHITPELLALCTAVVGYQHYPHDDTFETGVRGMRLLIHAMQPTSTVRVEMKKLAMLISPTAASTHSPTTMRDLYKRCRALEALPGILAVSYFPLTPWAEYPDGGTAFVLVADEKAPPTRPLLDDLCRHLWDIRDRFIPRLFTLEEALNDSLSHPGNPIILSEMSDAVGAGSTGDSVSVLKAYIQQGRTETLLVQVVDPQVVEQATQYGIGSNNEYQIGHKVEVRNGGPALLRAEVVGFHSGEFTYTGGIMAGITSSVGRSVVLKAGHITLFVTSKPAYEYGAEQYSAAGLELHNYRYVVVKNPMNYRKTLAWAKQLYALDSPGSARADLTKLEWMRAARPFYPIDDSETPLYR</sequence>
<gene>
    <name evidence="3" type="ORF">PMPD1_2673</name>
</gene>
<dbReference type="Proteomes" id="UP000505325">
    <property type="component" value="Chromosome"/>
</dbReference>
<proteinExistence type="predicted"/>
<dbReference type="Pfam" id="PF07364">
    <property type="entry name" value="DUF1485"/>
    <property type="match status" value="1"/>
</dbReference>
<dbReference type="InterPro" id="IPR015995">
    <property type="entry name" value="MlrC_N"/>
</dbReference>
<reference evidence="3 4" key="1">
    <citation type="submission" date="2020-06" db="EMBL/GenBank/DDBJ databases">
        <title>Genome sequence of Paramixta manurensis strain PD-1.</title>
        <authorList>
            <person name="Lee C.W."/>
            <person name="Kim J."/>
        </authorList>
    </citation>
    <scope>NUCLEOTIDE SEQUENCE [LARGE SCALE GENOMIC DNA]</scope>
    <source>
        <strain evidence="3 4">PD-1</strain>
    </source>
</reference>
<accession>A0A6M8UR71</accession>
<feature type="domain" description="Microcystin LR degradation protein MlrC C-terminal" evidence="1">
    <location>
        <begin position="300"/>
        <end position="476"/>
    </location>
</feature>
<evidence type="ECO:0000313" key="3">
    <source>
        <dbReference type="EMBL" id="QKJ87613.1"/>
    </source>
</evidence>
<dbReference type="KEGG" id="pmak:PMPD1_2673"/>
<evidence type="ECO:0000313" key="4">
    <source>
        <dbReference type="Proteomes" id="UP000505325"/>
    </source>
</evidence>
<keyword evidence="4" id="KW-1185">Reference proteome</keyword>
<dbReference type="InterPro" id="IPR010799">
    <property type="entry name" value="MlrC_C"/>
</dbReference>
<evidence type="ECO:0000259" key="2">
    <source>
        <dbReference type="Pfam" id="PF07364"/>
    </source>
</evidence>
<dbReference type="EMBL" id="CP054212">
    <property type="protein sequence ID" value="QKJ87613.1"/>
    <property type="molecule type" value="Genomic_DNA"/>
</dbReference>
<dbReference type="RefSeq" id="WP_173634542.1">
    <property type="nucleotide sequence ID" value="NZ_CP054212.1"/>
</dbReference>
<organism evidence="3 4">
    <name type="scientific">Paramixta manurensis</name>
    <dbReference type="NCBI Taxonomy" id="2740817"/>
    <lineage>
        <taxon>Bacteria</taxon>
        <taxon>Pseudomonadati</taxon>
        <taxon>Pseudomonadota</taxon>
        <taxon>Gammaproteobacteria</taxon>
        <taxon>Enterobacterales</taxon>
        <taxon>Erwiniaceae</taxon>
        <taxon>Paramixta</taxon>
    </lineage>
</organism>
<protein>
    <submittedName>
        <fullName evidence="3">M81 family metallopeptidase</fullName>
    </submittedName>
</protein>
<evidence type="ECO:0000259" key="1">
    <source>
        <dbReference type="Pfam" id="PF07171"/>
    </source>
</evidence>
<dbReference type="Pfam" id="PF07171">
    <property type="entry name" value="MlrC_C"/>
    <property type="match status" value="1"/>
</dbReference>